<keyword evidence="2 4" id="KW-0479">Metal-binding</keyword>
<evidence type="ECO:0000256" key="2">
    <source>
        <dbReference type="ARBA" id="ARBA00022723"/>
    </source>
</evidence>
<evidence type="ECO:0000256" key="4">
    <source>
        <dbReference type="PIRSR" id="PIRSR005902-1"/>
    </source>
</evidence>
<dbReference type="InterPro" id="IPR018228">
    <property type="entry name" value="DNase_TatD-rel_CS"/>
</dbReference>
<protein>
    <submittedName>
        <fullName evidence="5">Hydrolase, TatD family</fullName>
    </submittedName>
</protein>
<proteinExistence type="inferred from homology"/>
<organism evidence="5 6">
    <name type="scientific">Lautropia mirabilis ATCC 51599</name>
    <dbReference type="NCBI Taxonomy" id="887898"/>
    <lineage>
        <taxon>Bacteria</taxon>
        <taxon>Pseudomonadati</taxon>
        <taxon>Pseudomonadota</taxon>
        <taxon>Betaproteobacteria</taxon>
        <taxon>Burkholderiales</taxon>
        <taxon>Burkholderiaceae</taxon>
        <taxon>Lautropia</taxon>
    </lineage>
</organism>
<dbReference type="SUPFAM" id="SSF51556">
    <property type="entry name" value="Metallo-dependent hydrolases"/>
    <property type="match status" value="1"/>
</dbReference>
<comment type="similarity">
    <text evidence="1">Belongs to the metallo-dependent hydrolases superfamily. TatD-type hydrolase family.</text>
</comment>
<dbReference type="FunFam" id="3.20.20.140:FF:000005">
    <property type="entry name" value="TatD family hydrolase"/>
    <property type="match status" value="1"/>
</dbReference>
<keyword evidence="6" id="KW-1185">Reference proteome</keyword>
<feature type="binding site" evidence="4">
    <location>
        <position position="8"/>
    </location>
    <ligand>
        <name>a divalent metal cation</name>
        <dbReference type="ChEBI" id="CHEBI:60240"/>
        <label>1</label>
    </ligand>
</feature>
<dbReference type="EMBL" id="AEQP01000003">
    <property type="protein sequence ID" value="EFV95328.1"/>
    <property type="molecule type" value="Genomic_DNA"/>
</dbReference>
<dbReference type="PANTHER" id="PTHR46124:SF2">
    <property type="entry name" value="D-AMINOACYL-TRNA DEACYLASE"/>
    <property type="match status" value="1"/>
</dbReference>
<sequence>MLIDTHCHLDAPEFDEDRDAVIAAARQAGLGAIVVPAVFRRNWDTVQALAEREADVWFALGLHPLYVNDAGPEDLEHLRQRVMAVRDHPRFVGIGEIGLDYFVPGLDPARQQTVFEAQVRLAAEFGLPVILHTRRSVDAVTKQLRRFRPPSGIAHAFNGSPQQAQHLIGLGMAIGFGGAMTFDRARNIRRLAASLPAESLVLETDAPDISPAWVHPGRNQPAELARIAQVLAELRGLSLEAVAELTTANAARVLPALRAPGTETSADIGSD</sequence>
<feature type="binding site" evidence="4">
    <location>
        <position position="155"/>
    </location>
    <ligand>
        <name>a divalent metal cation</name>
        <dbReference type="ChEBI" id="CHEBI:60240"/>
        <label>2</label>
    </ligand>
</feature>
<feature type="binding site" evidence="4">
    <location>
        <position position="205"/>
    </location>
    <ligand>
        <name>a divalent metal cation</name>
        <dbReference type="ChEBI" id="CHEBI:60240"/>
        <label>1</label>
    </ligand>
</feature>
<dbReference type="RefSeq" id="WP_005672981.1">
    <property type="nucleotide sequence ID" value="NZ_CP146288.1"/>
</dbReference>
<feature type="binding site" evidence="4">
    <location>
        <position position="96"/>
    </location>
    <ligand>
        <name>a divalent metal cation</name>
        <dbReference type="ChEBI" id="CHEBI:60240"/>
        <label>1</label>
    </ligand>
</feature>
<evidence type="ECO:0000256" key="1">
    <source>
        <dbReference type="ARBA" id="ARBA00009275"/>
    </source>
</evidence>
<dbReference type="GO" id="GO:0016788">
    <property type="term" value="F:hydrolase activity, acting on ester bonds"/>
    <property type="evidence" value="ECO:0007669"/>
    <property type="project" value="InterPro"/>
</dbReference>
<dbReference type="GO" id="GO:0046872">
    <property type="term" value="F:metal ion binding"/>
    <property type="evidence" value="ECO:0007669"/>
    <property type="project" value="UniProtKB-KW"/>
</dbReference>
<accession>E7RWF3</accession>
<dbReference type="eggNOG" id="COG0084">
    <property type="taxonomic scope" value="Bacteria"/>
</dbReference>
<evidence type="ECO:0000256" key="3">
    <source>
        <dbReference type="ARBA" id="ARBA00022801"/>
    </source>
</evidence>
<dbReference type="PANTHER" id="PTHR46124">
    <property type="entry name" value="D-AMINOACYL-TRNA DEACYLASE"/>
    <property type="match status" value="1"/>
</dbReference>
<dbReference type="InterPro" id="IPR001130">
    <property type="entry name" value="TatD-like"/>
</dbReference>
<dbReference type="CDD" id="cd01310">
    <property type="entry name" value="TatD_DNAse"/>
    <property type="match status" value="1"/>
</dbReference>
<feature type="binding site" evidence="4">
    <location>
        <position position="6"/>
    </location>
    <ligand>
        <name>a divalent metal cation</name>
        <dbReference type="ChEBI" id="CHEBI:60240"/>
        <label>1</label>
    </ligand>
</feature>
<dbReference type="Gene3D" id="3.20.20.140">
    <property type="entry name" value="Metal-dependent hydrolases"/>
    <property type="match status" value="1"/>
</dbReference>
<dbReference type="AlphaFoldDB" id="E7RWF3"/>
<name>E7RWF3_9BURK</name>
<evidence type="ECO:0000313" key="5">
    <source>
        <dbReference type="EMBL" id="EFV95328.1"/>
    </source>
</evidence>
<dbReference type="PIRSF" id="PIRSF005902">
    <property type="entry name" value="DNase_TatD"/>
    <property type="match status" value="1"/>
</dbReference>
<dbReference type="InterPro" id="IPR032466">
    <property type="entry name" value="Metal_Hydrolase"/>
</dbReference>
<dbReference type="Pfam" id="PF01026">
    <property type="entry name" value="TatD_DNase"/>
    <property type="match status" value="1"/>
</dbReference>
<evidence type="ECO:0000313" key="6">
    <source>
        <dbReference type="Proteomes" id="UP000011021"/>
    </source>
</evidence>
<feature type="binding site" evidence="4">
    <location>
        <position position="132"/>
    </location>
    <ligand>
        <name>a divalent metal cation</name>
        <dbReference type="ChEBI" id="CHEBI:60240"/>
        <label>2</label>
    </ligand>
</feature>
<keyword evidence="3 5" id="KW-0378">Hydrolase</keyword>
<dbReference type="Proteomes" id="UP000011021">
    <property type="component" value="Unassembled WGS sequence"/>
</dbReference>
<dbReference type="HOGENOM" id="CLU_031506_0_1_4"/>
<dbReference type="STRING" id="887898.HMPREF0551_0816"/>
<dbReference type="PROSITE" id="PS01091">
    <property type="entry name" value="TATD_3"/>
    <property type="match status" value="1"/>
</dbReference>
<gene>
    <name evidence="5" type="ORF">HMPREF0551_0816</name>
</gene>
<dbReference type="PROSITE" id="PS01137">
    <property type="entry name" value="TATD_1"/>
    <property type="match status" value="1"/>
</dbReference>
<comment type="caution">
    <text evidence="5">The sequence shown here is derived from an EMBL/GenBank/DDBJ whole genome shotgun (WGS) entry which is preliminary data.</text>
</comment>
<reference evidence="5 6" key="1">
    <citation type="submission" date="2010-12" db="EMBL/GenBank/DDBJ databases">
        <authorList>
            <person name="Muzny D."/>
            <person name="Qin X."/>
            <person name="Deng J."/>
            <person name="Jiang H."/>
            <person name="Liu Y."/>
            <person name="Qu J."/>
            <person name="Song X.-Z."/>
            <person name="Zhang L."/>
            <person name="Thornton R."/>
            <person name="Coyle M."/>
            <person name="Francisco L."/>
            <person name="Jackson L."/>
            <person name="Javaid M."/>
            <person name="Korchina V."/>
            <person name="Kovar C."/>
            <person name="Mata R."/>
            <person name="Mathew T."/>
            <person name="Ngo R."/>
            <person name="Nguyen L."/>
            <person name="Nguyen N."/>
            <person name="Okwuonu G."/>
            <person name="Ongeri F."/>
            <person name="Pham C."/>
            <person name="Simmons D."/>
            <person name="Wilczek-Boney K."/>
            <person name="Hale W."/>
            <person name="Jakkamsetti A."/>
            <person name="Pham P."/>
            <person name="Ruth R."/>
            <person name="San Lucas F."/>
            <person name="Warren J."/>
            <person name="Zhang J."/>
            <person name="Zhao Z."/>
            <person name="Zhou C."/>
            <person name="Zhu D."/>
            <person name="Lee S."/>
            <person name="Bess C."/>
            <person name="Blankenburg K."/>
            <person name="Forbes L."/>
            <person name="Fu Q."/>
            <person name="Gubbala S."/>
            <person name="Hirani K."/>
            <person name="Jayaseelan J.C."/>
            <person name="Lara F."/>
            <person name="Munidasa M."/>
            <person name="Palculict T."/>
            <person name="Patil S."/>
            <person name="Pu L.-L."/>
            <person name="Saada N."/>
            <person name="Tang L."/>
            <person name="Weissenberger G."/>
            <person name="Zhu Y."/>
            <person name="Hemphill L."/>
            <person name="Shang Y."/>
            <person name="Youmans B."/>
            <person name="Ayvaz T."/>
            <person name="Ross M."/>
            <person name="Santibanez J."/>
            <person name="Aqrawi P."/>
            <person name="Gross S."/>
            <person name="Joshi V."/>
            <person name="Fowler G."/>
            <person name="Nazareth L."/>
            <person name="Reid J."/>
            <person name="Worley K."/>
            <person name="Petrosino J."/>
            <person name="Highlander S."/>
            <person name="Gibbs R."/>
        </authorList>
    </citation>
    <scope>NUCLEOTIDE SEQUENCE [LARGE SCALE GENOMIC DNA]</scope>
    <source>
        <strain evidence="5 6">ATCC 51599</strain>
    </source>
</reference>